<dbReference type="EMBL" id="BNCO01000004">
    <property type="protein sequence ID" value="GIL47296.1"/>
    <property type="molecule type" value="Genomic_DNA"/>
</dbReference>
<feature type="region of interest" description="Disordered" evidence="1">
    <location>
        <begin position="113"/>
        <end position="151"/>
    </location>
</feature>
<feature type="compositionally biased region" description="Basic residues" evidence="1">
    <location>
        <begin position="118"/>
        <end position="129"/>
    </location>
</feature>
<keyword evidence="3" id="KW-1185">Reference proteome</keyword>
<dbReference type="Proteomes" id="UP000747399">
    <property type="component" value="Unassembled WGS sequence"/>
</dbReference>
<evidence type="ECO:0000313" key="3">
    <source>
        <dbReference type="Proteomes" id="UP000747399"/>
    </source>
</evidence>
<sequence length="151" mass="16366">MKPGFGSKKNKKKKQKKQKSKQNDDAAMADVGNMLSDDGIDGDVPNDASVATGLSAKERQKNKVELKRALKVKVAKLKQARAKLTKVPGNKVQRKEVSEAKQAALLELQELQKDKTQKKTIKKKKRNKKTSIAAGGKGQPSAEGVAAMDAD</sequence>
<protein>
    <submittedName>
        <fullName evidence="2">Uncharacterized protein</fullName>
    </submittedName>
</protein>
<dbReference type="AlphaFoldDB" id="A0A8J4ATK3"/>
<organism evidence="2 3">
    <name type="scientific">Volvox africanus</name>
    <dbReference type="NCBI Taxonomy" id="51714"/>
    <lineage>
        <taxon>Eukaryota</taxon>
        <taxon>Viridiplantae</taxon>
        <taxon>Chlorophyta</taxon>
        <taxon>core chlorophytes</taxon>
        <taxon>Chlorophyceae</taxon>
        <taxon>CS clade</taxon>
        <taxon>Chlamydomonadales</taxon>
        <taxon>Volvocaceae</taxon>
        <taxon>Volvox</taxon>
    </lineage>
</organism>
<evidence type="ECO:0000256" key="1">
    <source>
        <dbReference type="SAM" id="MobiDB-lite"/>
    </source>
</evidence>
<feature type="compositionally biased region" description="Basic residues" evidence="1">
    <location>
        <begin position="8"/>
        <end position="20"/>
    </location>
</feature>
<reference evidence="2" key="1">
    <citation type="journal article" date="2021" name="Proc. Natl. Acad. Sci. U.S.A.">
        <title>Three genomes in the algal genus Volvox reveal the fate of a haploid sex-determining region after a transition to homothallism.</title>
        <authorList>
            <person name="Yamamoto K."/>
            <person name="Hamaji T."/>
            <person name="Kawai-Toyooka H."/>
            <person name="Matsuzaki R."/>
            <person name="Takahashi F."/>
            <person name="Nishimura Y."/>
            <person name="Kawachi M."/>
            <person name="Noguchi H."/>
            <person name="Minakuchi Y."/>
            <person name="Umen J.G."/>
            <person name="Toyoda A."/>
            <person name="Nozaki H."/>
        </authorList>
    </citation>
    <scope>NUCLEOTIDE SEQUENCE</scope>
    <source>
        <strain evidence="2">NIES-3780</strain>
    </source>
</reference>
<gene>
    <name evidence="2" type="ORF">Vafri_4149</name>
</gene>
<proteinExistence type="predicted"/>
<evidence type="ECO:0000313" key="2">
    <source>
        <dbReference type="EMBL" id="GIL47296.1"/>
    </source>
</evidence>
<comment type="caution">
    <text evidence="2">The sequence shown here is derived from an EMBL/GenBank/DDBJ whole genome shotgun (WGS) entry which is preliminary data.</text>
</comment>
<feature type="region of interest" description="Disordered" evidence="1">
    <location>
        <begin position="1"/>
        <end position="62"/>
    </location>
</feature>
<name>A0A8J4ATK3_9CHLO</name>
<accession>A0A8J4ATK3</accession>